<dbReference type="InterPro" id="IPR006094">
    <property type="entry name" value="Oxid_FAD_bind_N"/>
</dbReference>
<evidence type="ECO:0000313" key="8">
    <source>
        <dbReference type="Proteomes" id="UP001305414"/>
    </source>
</evidence>
<evidence type="ECO:0000313" key="7">
    <source>
        <dbReference type="EMBL" id="KAK5637396.1"/>
    </source>
</evidence>
<gene>
    <name evidence="7" type="ORF">RRF57_013110</name>
</gene>
<dbReference type="AlphaFoldDB" id="A0AAN7V2G9"/>
<dbReference type="Gene3D" id="3.30.43.10">
    <property type="entry name" value="Uridine Diphospho-n-acetylenolpyruvylglucosamine Reductase, domain 2"/>
    <property type="match status" value="1"/>
</dbReference>
<comment type="similarity">
    <text evidence="1">Belongs to the oxygen-dependent FAD-linked oxidoreductase family.</text>
</comment>
<name>A0AAN7V2G9_9PEZI</name>
<dbReference type="Pfam" id="PF01565">
    <property type="entry name" value="FAD_binding_4"/>
    <property type="match status" value="1"/>
</dbReference>
<dbReference type="PANTHER" id="PTHR42973">
    <property type="entry name" value="BINDING OXIDOREDUCTASE, PUTATIVE (AFU_ORTHOLOGUE AFUA_1G17690)-RELATED"/>
    <property type="match status" value="1"/>
</dbReference>
<keyword evidence="3" id="KW-0274">FAD</keyword>
<feature type="chain" id="PRO_5042860578" description="FAD-binding PCMH-type domain-containing protein" evidence="5">
    <location>
        <begin position="22"/>
        <end position="515"/>
    </location>
</feature>
<evidence type="ECO:0000256" key="1">
    <source>
        <dbReference type="ARBA" id="ARBA00005466"/>
    </source>
</evidence>
<comment type="caution">
    <text evidence="7">The sequence shown here is derived from an EMBL/GenBank/DDBJ whole genome shotgun (WGS) entry which is preliminary data.</text>
</comment>
<keyword evidence="4" id="KW-0560">Oxidoreductase</keyword>
<dbReference type="PROSITE" id="PS51387">
    <property type="entry name" value="FAD_PCMH"/>
    <property type="match status" value="1"/>
</dbReference>
<evidence type="ECO:0000256" key="4">
    <source>
        <dbReference type="ARBA" id="ARBA00023002"/>
    </source>
</evidence>
<dbReference type="Gene3D" id="3.40.462.20">
    <property type="match status" value="1"/>
</dbReference>
<dbReference type="Pfam" id="PF08031">
    <property type="entry name" value="BBE"/>
    <property type="match status" value="1"/>
</dbReference>
<dbReference type="InterPro" id="IPR012951">
    <property type="entry name" value="BBE"/>
</dbReference>
<dbReference type="InterPro" id="IPR050416">
    <property type="entry name" value="FAD-linked_Oxidoreductase"/>
</dbReference>
<organism evidence="7 8">
    <name type="scientific">Xylaria bambusicola</name>
    <dbReference type="NCBI Taxonomy" id="326684"/>
    <lineage>
        <taxon>Eukaryota</taxon>
        <taxon>Fungi</taxon>
        <taxon>Dikarya</taxon>
        <taxon>Ascomycota</taxon>
        <taxon>Pezizomycotina</taxon>
        <taxon>Sordariomycetes</taxon>
        <taxon>Xylariomycetidae</taxon>
        <taxon>Xylariales</taxon>
        <taxon>Xylariaceae</taxon>
        <taxon>Xylaria</taxon>
    </lineage>
</organism>
<dbReference type="InterPro" id="IPR016166">
    <property type="entry name" value="FAD-bd_PCMH"/>
</dbReference>
<keyword evidence="5" id="KW-0732">Signal</keyword>
<dbReference type="GO" id="GO:0016491">
    <property type="term" value="F:oxidoreductase activity"/>
    <property type="evidence" value="ECO:0007669"/>
    <property type="project" value="UniProtKB-KW"/>
</dbReference>
<accession>A0AAN7V2G9</accession>
<dbReference type="PANTHER" id="PTHR42973:SF8">
    <property type="entry name" value="FAD-BINDING PCMH-TYPE DOMAIN-CONTAINING PROTEIN"/>
    <property type="match status" value="1"/>
</dbReference>
<dbReference type="Gene3D" id="3.30.465.10">
    <property type="match status" value="1"/>
</dbReference>
<dbReference type="InterPro" id="IPR016169">
    <property type="entry name" value="FAD-bd_PCMH_sub2"/>
</dbReference>
<evidence type="ECO:0000256" key="3">
    <source>
        <dbReference type="ARBA" id="ARBA00022827"/>
    </source>
</evidence>
<reference evidence="7 8" key="1">
    <citation type="submission" date="2023-10" db="EMBL/GenBank/DDBJ databases">
        <title>Draft genome sequence of Xylaria bambusicola isolate GMP-LS, the root and basal stem rot pathogen of sugarcane in Indonesia.</title>
        <authorList>
            <person name="Selvaraj P."/>
            <person name="Muralishankar V."/>
            <person name="Muruganantham S."/>
            <person name="Sp S."/>
            <person name="Haryani S."/>
            <person name="Lau K.J.X."/>
            <person name="Naqvi N.I."/>
        </authorList>
    </citation>
    <scope>NUCLEOTIDE SEQUENCE [LARGE SCALE GENOMIC DNA]</scope>
    <source>
        <strain evidence="7">GMP-LS</strain>
    </source>
</reference>
<keyword evidence="8" id="KW-1185">Reference proteome</keyword>
<sequence>MNTLLRLSGWILTLFLASASSKPIGSPVPRYFQRDLTTPADITSEQVQKDLGSLISNTSLIFGSSSDAWANATDRWNYYSKPNIQAVIQVGQESDIAKVVKYCNENSIEFLAYSRGHGMTTTLAQMKGGVEINLSQLTDVTIQPGNKTAILQGGAYADKILNTLLPQGYTAVLGANGCVGFGGLSLGGGLGRLQGQYGLVSDNVISMNVVLANGSTVTVNENSHSDLFWAMRGAGHNFGIVTQFKIRIFPVNGPTWHYHSYVWRQDKLEAVFNALNDLQGVGKLPAKMGASLGQISINSSVSTTEAVISWTFAYDGSGNEAETLLAAFNKIPAIVNQQGDVSYPELLVVQETNSASASCSSQRYIGASANMQTYNVTTQRLLYNLFNKNVALQPDFGANARLYYEGFSSIGSQAIDAASTAYPHRDEYLPAYFITAVPEGKEDAARQWAYASRDMWNQGQPNRRPTTYVNFAAGDESLEMIYGPEPWRLEKLRKLKAKYDPNNSFRWFNPIIPPN</sequence>
<dbReference type="InterPro" id="IPR036318">
    <property type="entry name" value="FAD-bd_PCMH-like_sf"/>
</dbReference>
<feature type="domain" description="FAD-binding PCMH-type" evidence="6">
    <location>
        <begin position="80"/>
        <end position="251"/>
    </location>
</feature>
<dbReference type="EMBL" id="JAWHQM010000114">
    <property type="protein sequence ID" value="KAK5637396.1"/>
    <property type="molecule type" value="Genomic_DNA"/>
</dbReference>
<evidence type="ECO:0000259" key="6">
    <source>
        <dbReference type="PROSITE" id="PS51387"/>
    </source>
</evidence>
<feature type="signal peptide" evidence="5">
    <location>
        <begin position="1"/>
        <end position="21"/>
    </location>
</feature>
<evidence type="ECO:0000256" key="2">
    <source>
        <dbReference type="ARBA" id="ARBA00022630"/>
    </source>
</evidence>
<keyword evidence="2" id="KW-0285">Flavoprotein</keyword>
<dbReference type="GO" id="GO:0071949">
    <property type="term" value="F:FAD binding"/>
    <property type="evidence" value="ECO:0007669"/>
    <property type="project" value="InterPro"/>
</dbReference>
<proteinExistence type="inferred from homology"/>
<evidence type="ECO:0000256" key="5">
    <source>
        <dbReference type="SAM" id="SignalP"/>
    </source>
</evidence>
<dbReference type="InterPro" id="IPR016167">
    <property type="entry name" value="FAD-bd_PCMH_sub1"/>
</dbReference>
<dbReference type="Proteomes" id="UP001305414">
    <property type="component" value="Unassembled WGS sequence"/>
</dbReference>
<protein>
    <recommendedName>
        <fullName evidence="6">FAD-binding PCMH-type domain-containing protein</fullName>
    </recommendedName>
</protein>
<dbReference type="SUPFAM" id="SSF56176">
    <property type="entry name" value="FAD-binding/transporter-associated domain-like"/>
    <property type="match status" value="1"/>
</dbReference>